<dbReference type="InterPro" id="IPR034660">
    <property type="entry name" value="DinB/YfiT-like"/>
</dbReference>
<dbReference type="InterPro" id="IPR016181">
    <property type="entry name" value="Acyl_CoA_acyltransferase"/>
</dbReference>
<name>A0ABV3P1W6_9ACTN</name>
<dbReference type="InterPro" id="IPR019432">
    <property type="entry name" value="Acyltransferase_MbtK/IucB-like"/>
</dbReference>
<evidence type="ECO:0000256" key="4">
    <source>
        <dbReference type="ARBA" id="ARBA00031122"/>
    </source>
</evidence>
<comment type="caution">
    <text evidence="6">The sequence shown here is derived from an EMBL/GenBank/DDBJ whole genome shotgun (WGS) entry which is preliminary data.</text>
</comment>
<reference evidence="6 7" key="1">
    <citation type="submission" date="2024-07" db="EMBL/GenBank/DDBJ databases">
        <authorList>
            <person name="Thanompreechachai J."/>
            <person name="Duangmal K."/>
        </authorList>
    </citation>
    <scope>NUCLEOTIDE SEQUENCE [LARGE SCALE GENOMIC DNA]</scope>
    <source>
        <strain evidence="6 7">KCTC 19886</strain>
    </source>
</reference>
<dbReference type="PANTHER" id="PTHR43441:SF2">
    <property type="entry name" value="FAMILY ACETYLTRANSFERASE, PUTATIVE (AFU_ORTHOLOGUE AFUA_7G00850)-RELATED"/>
    <property type="match status" value="1"/>
</dbReference>
<dbReference type="InterPro" id="IPR051908">
    <property type="entry name" value="Ribosomal_N-acetyltransferase"/>
</dbReference>
<protein>
    <recommendedName>
        <fullName evidence="3">Lysine N-acyltransferase MbtK</fullName>
    </recommendedName>
    <alternativeName>
        <fullName evidence="4">Mycobactin synthase protein K</fullName>
    </alternativeName>
</protein>
<evidence type="ECO:0000256" key="3">
    <source>
        <dbReference type="ARBA" id="ARBA00020586"/>
    </source>
</evidence>
<dbReference type="PROSITE" id="PS51186">
    <property type="entry name" value="GNAT"/>
    <property type="match status" value="1"/>
</dbReference>
<dbReference type="Proteomes" id="UP001555826">
    <property type="component" value="Unassembled WGS sequence"/>
</dbReference>
<dbReference type="Gene3D" id="3.40.630.30">
    <property type="match status" value="1"/>
</dbReference>
<keyword evidence="7" id="KW-1185">Reference proteome</keyword>
<comment type="pathway">
    <text evidence="2">Siderophore biosynthesis; mycobactin biosynthesis.</text>
</comment>
<dbReference type="InterPro" id="IPR000182">
    <property type="entry name" value="GNAT_dom"/>
</dbReference>
<dbReference type="Gene3D" id="1.20.120.450">
    <property type="entry name" value="dinb family like domain"/>
    <property type="match status" value="1"/>
</dbReference>
<gene>
    <name evidence="6" type="ORF">AB1207_02415</name>
</gene>
<evidence type="ECO:0000313" key="6">
    <source>
        <dbReference type="EMBL" id="MEW9263593.1"/>
    </source>
</evidence>
<sequence>MTPAPPEVWGVARYGNPCAECGWSWPAAEEAVEFVEGVADEFAHALAGRDGGTRHPDHGWTVAGYVAHVGENLRQWAERLVEAVAGQERLVDAYDPDALGRARGYDRIGAAGALWSLRGSASAWGEVLRDALLHDVVLQHATRGEQRAADVAGNNAHDAFHHLHDVRRALGLTGRSVPRGLRSGTVALRPSTPDDADAVTAWLADPAVHRWWGGRPLSREEVLAKYCGAREPDVTVFVVEVADRPAGVLQVCQDADRPGRGGVDLFLAAAEQGRGTGPAAARLLATHLLRRGWTSVTADPAQENVRAIAAWRRAGFVPTGATGEDDGHRTVLLEFRPG</sequence>
<dbReference type="SMART" id="SM01006">
    <property type="entry name" value="AlcB"/>
    <property type="match status" value="1"/>
</dbReference>
<evidence type="ECO:0000259" key="5">
    <source>
        <dbReference type="PROSITE" id="PS51186"/>
    </source>
</evidence>
<dbReference type="Pfam" id="PF13302">
    <property type="entry name" value="Acetyltransf_3"/>
    <property type="match status" value="1"/>
</dbReference>
<proteinExistence type="predicted"/>
<dbReference type="EMBL" id="JBFNQN010000002">
    <property type="protein sequence ID" value="MEW9263593.1"/>
    <property type="molecule type" value="Genomic_DNA"/>
</dbReference>
<dbReference type="SUPFAM" id="SSF109854">
    <property type="entry name" value="DinB/YfiT-like putative metalloenzymes"/>
    <property type="match status" value="1"/>
</dbReference>
<dbReference type="RefSeq" id="WP_367636200.1">
    <property type="nucleotide sequence ID" value="NZ_JBFNQN010000002.1"/>
</dbReference>
<evidence type="ECO:0000313" key="7">
    <source>
        <dbReference type="Proteomes" id="UP001555826"/>
    </source>
</evidence>
<feature type="domain" description="N-acetyltransferase" evidence="5">
    <location>
        <begin position="186"/>
        <end position="338"/>
    </location>
</feature>
<organism evidence="6 7">
    <name type="scientific">Kineococcus endophyticus</name>
    <dbReference type="NCBI Taxonomy" id="1181883"/>
    <lineage>
        <taxon>Bacteria</taxon>
        <taxon>Bacillati</taxon>
        <taxon>Actinomycetota</taxon>
        <taxon>Actinomycetes</taxon>
        <taxon>Kineosporiales</taxon>
        <taxon>Kineosporiaceae</taxon>
        <taxon>Kineococcus</taxon>
    </lineage>
</organism>
<dbReference type="SUPFAM" id="SSF55729">
    <property type="entry name" value="Acyl-CoA N-acyltransferases (Nat)"/>
    <property type="match status" value="1"/>
</dbReference>
<evidence type="ECO:0000256" key="1">
    <source>
        <dbReference type="ARBA" id="ARBA00003818"/>
    </source>
</evidence>
<comment type="function">
    <text evidence="1">Acyltransferase required for the direct transfer of medium- to long-chain fatty acyl moieties from a carrier protein (MbtL) on to the epsilon-amino group of lysine residue in the mycobactin core.</text>
</comment>
<evidence type="ECO:0000256" key="2">
    <source>
        <dbReference type="ARBA" id="ARBA00005102"/>
    </source>
</evidence>
<accession>A0ABV3P1W6</accession>
<dbReference type="PANTHER" id="PTHR43441">
    <property type="entry name" value="RIBOSOMAL-PROTEIN-SERINE ACETYLTRANSFERASE"/>
    <property type="match status" value="1"/>
</dbReference>